<evidence type="ECO:0000313" key="15">
    <source>
        <dbReference type="Proteomes" id="UP000011761"/>
    </source>
</evidence>
<dbReference type="Gene3D" id="4.10.240.10">
    <property type="entry name" value="Zn(2)-C6 fungal-type DNA-binding domain"/>
    <property type="match status" value="1"/>
</dbReference>
<dbReference type="InterPro" id="IPR013087">
    <property type="entry name" value="Znf_C2H2_type"/>
</dbReference>
<dbReference type="GO" id="GO:0000981">
    <property type="term" value="F:DNA-binding transcription factor activity, RNA polymerase II-specific"/>
    <property type="evidence" value="ECO:0007669"/>
    <property type="project" value="InterPro"/>
</dbReference>
<evidence type="ECO:0000256" key="11">
    <source>
        <dbReference type="SAM" id="MobiDB-lite"/>
    </source>
</evidence>
<dbReference type="KEGG" id="bcom:BAUCODRAFT_379795"/>
<dbReference type="CDD" id="cd00067">
    <property type="entry name" value="GAL4"/>
    <property type="match status" value="1"/>
</dbReference>
<dbReference type="GO" id="GO:0003677">
    <property type="term" value="F:DNA binding"/>
    <property type="evidence" value="ECO:0007669"/>
    <property type="project" value="UniProtKB-KW"/>
</dbReference>
<dbReference type="OMA" id="IVENWAV"/>
<dbReference type="Proteomes" id="UP000011761">
    <property type="component" value="Unassembled WGS sequence"/>
</dbReference>
<dbReference type="AlphaFoldDB" id="M2N448"/>
<accession>M2N448</accession>
<dbReference type="Pfam" id="PF00172">
    <property type="entry name" value="Zn_clus"/>
    <property type="match status" value="1"/>
</dbReference>
<gene>
    <name evidence="14" type="ORF">BAUCODRAFT_379795</name>
</gene>
<evidence type="ECO:0000256" key="10">
    <source>
        <dbReference type="PROSITE-ProRule" id="PRU00042"/>
    </source>
</evidence>
<dbReference type="SMART" id="SM00355">
    <property type="entry name" value="ZnF_C2H2"/>
    <property type="match status" value="2"/>
</dbReference>
<feature type="domain" description="Zn(2)-C6 fungal-type" evidence="12">
    <location>
        <begin position="94"/>
        <end position="123"/>
    </location>
</feature>
<dbReference type="GO" id="GO:0005634">
    <property type="term" value="C:nucleus"/>
    <property type="evidence" value="ECO:0007669"/>
    <property type="project" value="UniProtKB-SubCell"/>
</dbReference>
<evidence type="ECO:0000256" key="3">
    <source>
        <dbReference type="ARBA" id="ARBA00022737"/>
    </source>
</evidence>
<dbReference type="GO" id="GO:0006351">
    <property type="term" value="P:DNA-templated transcription"/>
    <property type="evidence" value="ECO:0007669"/>
    <property type="project" value="InterPro"/>
</dbReference>
<dbReference type="PROSITE" id="PS50157">
    <property type="entry name" value="ZINC_FINGER_C2H2_2"/>
    <property type="match status" value="2"/>
</dbReference>
<dbReference type="InterPro" id="IPR001138">
    <property type="entry name" value="Zn2Cys6_DnaBD"/>
</dbReference>
<protein>
    <recommendedName>
        <fullName evidence="16">C6 transcription factor RegA</fullName>
    </recommendedName>
</protein>
<dbReference type="HOGENOM" id="CLU_003487_0_1_1"/>
<keyword evidence="15" id="KW-1185">Reference proteome</keyword>
<keyword evidence="6" id="KW-0805">Transcription regulation</keyword>
<evidence type="ECO:0000256" key="1">
    <source>
        <dbReference type="ARBA" id="ARBA00004123"/>
    </source>
</evidence>
<evidence type="ECO:0000256" key="2">
    <source>
        <dbReference type="ARBA" id="ARBA00022723"/>
    </source>
</evidence>
<feature type="domain" description="C2H2-type" evidence="13">
    <location>
        <begin position="22"/>
        <end position="49"/>
    </location>
</feature>
<evidence type="ECO:0000256" key="5">
    <source>
        <dbReference type="ARBA" id="ARBA00022833"/>
    </source>
</evidence>
<dbReference type="eggNOG" id="KOG1721">
    <property type="taxonomic scope" value="Eukaryota"/>
</dbReference>
<evidence type="ECO:0000256" key="6">
    <source>
        <dbReference type="ARBA" id="ARBA00023015"/>
    </source>
</evidence>
<dbReference type="RefSeq" id="XP_007673921.1">
    <property type="nucleotide sequence ID" value="XM_007675731.1"/>
</dbReference>
<dbReference type="FunFam" id="3.30.160.60:FF:000064">
    <property type="entry name" value="Early growth response protein 3"/>
    <property type="match status" value="1"/>
</dbReference>
<dbReference type="EMBL" id="KB445552">
    <property type="protein sequence ID" value="EMC98763.1"/>
    <property type="molecule type" value="Genomic_DNA"/>
</dbReference>
<keyword evidence="8" id="KW-0804">Transcription</keyword>
<keyword evidence="7" id="KW-0238">DNA-binding</keyword>
<reference evidence="14 15" key="1">
    <citation type="journal article" date="2012" name="PLoS Pathog.">
        <title>Diverse lifestyles and strategies of plant pathogenesis encoded in the genomes of eighteen Dothideomycetes fungi.</title>
        <authorList>
            <person name="Ohm R.A."/>
            <person name="Feau N."/>
            <person name="Henrissat B."/>
            <person name="Schoch C.L."/>
            <person name="Horwitz B.A."/>
            <person name="Barry K.W."/>
            <person name="Condon B.J."/>
            <person name="Copeland A.C."/>
            <person name="Dhillon B."/>
            <person name="Glaser F."/>
            <person name="Hesse C.N."/>
            <person name="Kosti I."/>
            <person name="LaButti K."/>
            <person name="Lindquist E.A."/>
            <person name="Lucas S."/>
            <person name="Salamov A.A."/>
            <person name="Bradshaw R.E."/>
            <person name="Ciuffetti L."/>
            <person name="Hamelin R.C."/>
            <person name="Kema G.H.J."/>
            <person name="Lawrence C."/>
            <person name="Scott J.A."/>
            <person name="Spatafora J.W."/>
            <person name="Turgeon B.G."/>
            <person name="de Wit P.J.G.M."/>
            <person name="Zhong S."/>
            <person name="Goodwin S.B."/>
            <person name="Grigoriev I.V."/>
        </authorList>
    </citation>
    <scope>NUCLEOTIDE SEQUENCE [LARGE SCALE GENOMIC DNA]</scope>
    <source>
        <strain evidence="14 15">UAMH 10762</strain>
    </source>
</reference>
<dbReference type="OrthoDB" id="40579at2759"/>
<dbReference type="GeneID" id="19113400"/>
<dbReference type="SUPFAM" id="SSF57701">
    <property type="entry name" value="Zn2/Cys6 DNA-binding domain"/>
    <property type="match status" value="1"/>
</dbReference>
<feature type="region of interest" description="Disordered" evidence="11">
    <location>
        <begin position="173"/>
        <end position="197"/>
    </location>
</feature>
<dbReference type="PANTHER" id="PTHR47660:SF2">
    <property type="entry name" value="TRANSCRIPTION FACTOR WITH C2H2 AND ZN(2)-CYS(6) DNA BINDING DOMAIN (EUROFUNG)"/>
    <property type="match status" value="1"/>
</dbReference>
<keyword evidence="3" id="KW-0677">Repeat</keyword>
<sequence>MATSISTHSSASVNGRTLTTLYQCSVCQRAFARVDHLGRHVRTHTLEKPYECEVCGKQFSRVDLLKRHACRHTSSTDARVSRAVPGLPSRVSKACKACAASKLKCTDTKPCQRCVTKSVNCEHDSRVEVEPFSDALGRFAEDRQTYERPSEQSDHASSSGEVIVVGSAPSLGSASSIAPLEPRTHQITPSPDETYTAFSDYDMSQRMDVDVDVVGPSDTYTDFLRSLWEPGQAEKSMLSPPTFELSTDNFWDQYLNADPFRDQSLIQRSFGDLSTPPAVPNSHFNHPPQQDKAPPEQETIQAAARAFQESGWNWVPTPQHHRSAVHEHLSLLQDQVDPACVLQPDLDFSAKRLGHKDRERIMEILLSHCCRKHLARVMSNFPSSEFLEGLMHHALRSQLARPVPLLHVPTFDPAVARAELLAAVITDGACSALNGAVREFGYSMPDILRTAIVENWAVDNSSTRNLQLLQTLLTATKSAMWSGNYCLMEIAESTMAPSITIIRRAGWLLASSYENIAPANEDEGVHLEQKWNKWVEQESRKWLCYQTFILDAEISMSRLISPSMSYTEMLLPYPEPEELWRASTAESWKALYLARQCEPQLPPAPASLFDDVRRLLNDGESPQGDNAVHRHTILLPGLWRLVWAHRELDDMLNQEGADHARNTSFVPSHGEGLARMLNKLRSEMEPTNPPPHSSLVLEYLSMALHAPLQLLQAFAGKDGVTAAQRAYPVLEEWTQAKSARRALWHAGQLLSFARRLPASIMSESRVMIVYHASLTFWNYGVIKDIRHKREYAQATAPMSKQSVCLDRKQTAAMRRFITIGEGEPCLQSDNSECEVSAGDNDSGSNRVPLRKAGQILRISSQILRGNANGGPGFYLPLTDSVARLMDGLASATEASSLGG</sequence>
<evidence type="ECO:0000256" key="9">
    <source>
        <dbReference type="ARBA" id="ARBA00023242"/>
    </source>
</evidence>
<dbReference type="PROSITE" id="PS50048">
    <property type="entry name" value="ZN2_CY6_FUNGAL_2"/>
    <property type="match status" value="1"/>
</dbReference>
<dbReference type="Gene3D" id="3.30.160.60">
    <property type="entry name" value="Classic Zinc Finger"/>
    <property type="match status" value="2"/>
</dbReference>
<feature type="compositionally biased region" description="Polar residues" evidence="11">
    <location>
        <begin position="185"/>
        <end position="197"/>
    </location>
</feature>
<dbReference type="PANTHER" id="PTHR47660">
    <property type="entry name" value="TRANSCRIPTION FACTOR WITH C2H2 AND ZN(2)-CYS(6) DNA BINDING DOMAIN (EUROFUNG)-RELATED-RELATED"/>
    <property type="match status" value="1"/>
</dbReference>
<dbReference type="PROSITE" id="PS00463">
    <property type="entry name" value="ZN2_CY6_FUNGAL_1"/>
    <property type="match status" value="1"/>
</dbReference>
<dbReference type="SMART" id="SM00066">
    <property type="entry name" value="GAL4"/>
    <property type="match status" value="1"/>
</dbReference>
<dbReference type="SUPFAM" id="SSF57667">
    <property type="entry name" value="beta-beta-alpha zinc fingers"/>
    <property type="match status" value="1"/>
</dbReference>
<dbReference type="InterPro" id="IPR036864">
    <property type="entry name" value="Zn2-C6_fun-type_DNA-bd_sf"/>
</dbReference>
<dbReference type="GO" id="GO:0008270">
    <property type="term" value="F:zinc ion binding"/>
    <property type="evidence" value="ECO:0007669"/>
    <property type="project" value="UniProtKB-KW"/>
</dbReference>
<dbReference type="PROSITE" id="PS00028">
    <property type="entry name" value="ZINC_FINGER_C2H2_1"/>
    <property type="match status" value="2"/>
</dbReference>
<evidence type="ECO:0000313" key="14">
    <source>
        <dbReference type="EMBL" id="EMC98763.1"/>
    </source>
</evidence>
<dbReference type="Pfam" id="PF00096">
    <property type="entry name" value="zf-C2H2"/>
    <property type="match status" value="2"/>
</dbReference>
<dbReference type="InterPro" id="IPR007219">
    <property type="entry name" value="XnlR_reg_dom"/>
</dbReference>
<organism evidence="14 15">
    <name type="scientific">Baudoinia panamericana (strain UAMH 10762)</name>
    <name type="common">Angels' share fungus</name>
    <name type="synonym">Baudoinia compniacensis (strain UAMH 10762)</name>
    <dbReference type="NCBI Taxonomy" id="717646"/>
    <lineage>
        <taxon>Eukaryota</taxon>
        <taxon>Fungi</taxon>
        <taxon>Dikarya</taxon>
        <taxon>Ascomycota</taxon>
        <taxon>Pezizomycotina</taxon>
        <taxon>Dothideomycetes</taxon>
        <taxon>Dothideomycetidae</taxon>
        <taxon>Mycosphaerellales</taxon>
        <taxon>Teratosphaeriaceae</taxon>
        <taxon>Baudoinia</taxon>
    </lineage>
</organism>
<proteinExistence type="predicted"/>
<evidence type="ECO:0000256" key="4">
    <source>
        <dbReference type="ARBA" id="ARBA00022771"/>
    </source>
</evidence>
<feature type="domain" description="C2H2-type" evidence="13">
    <location>
        <begin position="50"/>
        <end position="77"/>
    </location>
</feature>
<evidence type="ECO:0000259" key="13">
    <source>
        <dbReference type="PROSITE" id="PS50157"/>
    </source>
</evidence>
<evidence type="ECO:0000256" key="7">
    <source>
        <dbReference type="ARBA" id="ARBA00023125"/>
    </source>
</evidence>
<evidence type="ECO:0008006" key="16">
    <source>
        <dbReference type="Google" id="ProtNLM"/>
    </source>
</evidence>
<comment type="subcellular location">
    <subcellularLocation>
        <location evidence="1">Nucleus</location>
    </subcellularLocation>
</comment>
<keyword evidence="2" id="KW-0479">Metal-binding</keyword>
<dbReference type="Pfam" id="PF04082">
    <property type="entry name" value="Fungal_trans"/>
    <property type="match status" value="1"/>
</dbReference>
<keyword evidence="4 10" id="KW-0863">Zinc-finger</keyword>
<evidence type="ECO:0000259" key="12">
    <source>
        <dbReference type="PROSITE" id="PS50048"/>
    </source>
</evidence>
<keyword evidence="9" id="KW-0539">Nucleus</keyword>
<evidence type="ECO:0000256" key="8">
    <source>
        <dbReference type="ARBA" id="ARBA00023163"/>
    </source>
</evidence>
<name>M2N448_BAUPA</name>
<dbReference type="InterPro" id="IPR036236">
    <property type="entry name" value="Znf_C2H2_sf"/>
</dbReference>
<keyword evidence="5" id="KW-0862">Zinc</keyword>